<protein>
    <submittedName>
        <fullName evidence="2">Uncharacterized protein</fullName>
    </submittedName>
</protein>
<keyword evidence="3" id="KW-1185">Reference proteome</keyword>
<dbReference type="RefSeq" id="WP_163673133.1">
    <property type="nucleotide sequence ID" value="NZ_AP022570.1"/>
</dbReference>
<feature type="chain" id="PRO_5026885276" evidence="1">
    <location>
        <begin position="28"/>
        <end position="103"/>
    </location>
</feature>
<dbReference type="Proteomes" id="UP000466785">
    <property type="component" value="Chromosome"/>
</dbReference>
<dbReference type="AlphaFoldDB" id="A0A6N4V8W2"/>
<feature type="signal peptide" evidence="1">
    <location>
        <begin position="1"/>
        <end position="27"/>
    </location>
</feature>
<dbReference type="KEGG" id="mpof:MPOR_14940"/>
<keyword evidence="1" id="KW-0732">Signal</keyword>
<reference evidence="2 3" key="1">
    <citation type="journal article" date="2019" name="Emerg. Microbes Infect.">
        <title>Comprehensive subspecies identification of 175 nontuberculous mycobacteria species based on 7547 genomic profiles.</title>
        <authorList>
            <person name="Matsumoto Y."/>
            <person name="Kinjo T."/>
            <person name="Motooka D."/>
            <person name="Nabeya D."/>
            <person name="Jung N."/>
            <person name="Uechi K."/>
            <person name="Horii T."/>
            <person name="Iida T."/>
            <person name="Fujita J."/>
            <person name="Nakamura S."/>
        </authorList>
    </citation>
    <scope>NUCLEOTIDE SEQUENCE [LARGE SCALE GENOMIC DNA]</scope>
    <source>
        <strain evidence="2 3">JCM 12603</strain>
    </source>
</reference>
<dbReference type="EMBL" id="AP022570">
    <property type="protein sequence ID" value="BBX50468.1"/>
    <property type="molecule type" value="Genomic_DNA"/>
</dbReference>
<organism evidence="2 3">
    <name type="scientific">Mycolicibacterium poriferae</name>
    <dbReference type="NCBI Taxonomy" id="39694"/>
    <lineage>
        <taxon>Bacteria</taxon>
        <taxon>Bacillati</taxon>
        <taxon>Actinomycetota</taxon>
        <taxon>Actinomycetes</taxon>
        <taxon>Mycobacteriales</taxon>
        <taxon>Mycobacteriaceae</taxon>
        <taxon>Mycolicibacterium</taxon>
    </lineage>
</organism>
<evidence type="ECO:0000256" key="1">
    <source>
        <dbReference type="SAM" id="SignalP"/>
    </source>
</evidence>
<evidence type="ECO:0000313" key="3">
    <source>
        <dbReference type="Proteomes" id="UP000466785"/>
    </source>
</evidence>
<proteinExistence type="predicted"/>
<evidence type="ECO:0000313" key="2">
    <source>
        <dbReference type="EMBL" id="BBX50468.1"/>
    </source>
</evidence>
<gene>
    <name evidence="2" type="ORF">MPOR_14940</name>
</gene>
<accession>A0A6N4V8W2</accession>
<sequence length="103" mass="10558">MKKTNVIAGLAGGLSAAALLLAAPAVAEPVVGDNAADAVAELKGSGNRVYVENLSDAPLAEAQVVAITPGPDIRETIGVQDPYANNENRQDVPVGQVYYLTVE</sequence>
<name>A0A6N4V8W2_9MYCO</name>